<dbReference type="Pfam" id="PF07727">
    <property type="entry name" value="RVT_2"/>
    <property type="match status" value="1"/>
</dbReference>
<protein>
    <submittedName>
        <fullName evidence="6">Ribonuclease H-like domain-containing protein</fullName>
    </submittedName>
</protein>
<comment type="caution">
    <text evidence="6">The sequence shown here is derived from an EMBL/GenBank/DDBJ whole genome shotgun (WGS) entry which is preliminary data.</text>
</comment>
<dbReference type="PROSITE" id="PS50994">
    <property type="entry name" value="INTEGRASE"/>
    <property type="match status" value="1"/>
</dbReference>
<dbReference type="InterPro" id="IPR039537">
    <property type="entry name" value="Retrotran_Ty1/copia-like"/>
</dbReference>
<feature type="compositionally biased region" description="Basic and acidic residues" evidence="4">
    <location>
        <begin position="529"/>
        <end position="566"/>
    </location>
</feature>
<organism evidence="6 7">
    <name type="scientific">Tanacetum coccineum</name>
    <dbReference type="NCBI Taxonomy" id="301880"/>
    <lineage>
        <taxon>Eukaryota</taxon>
        <taxon>Viridiplantae</taxon>
        <taxon>Streptophyta</taxon>
        <taxon>Embryophyta</taxon>
        <taxon>Tracheophyta</taxon>
        <taxon>Spermatophyta</taxon>
        <taxon>Magnoliopsida</taxon>
        <taxon>eudicotyledons</taxon>
        <taxon>Gunneridae</taxon>
        <taxon>Pentapetalae</taxon>
        <taxon>asterids</taxon>
        <taxon>campanulids</taxon>
        <taxon>Asterales</taxon>
        <taxon>Asteraceae</taxon>
        <taxon>Asteroideae</taxon>
        <taxon>Anthemideae</taxon>
        <taxon>Anthemidinae</taxon>
        <taxon>Tanacetum</taxon>
    </lineage>
</organism>
<dbReference type="EMBL" id="BQNB010012569">
    <property type="protein sequence ID" value="GJT05213.1"/>
    <property type="molecule type" value="Genomic_DNA"/>
</dbReference>
<feature type="compositionally biased region" description="Basic and acidic residues" evidence="4">
    <location>
        <begin position="87"/>
        <end position="111"/>
    </location>
</feature>
<dbReference type="Pfam" id="PF13976">
    <property type="entry name" value="gag_pre-integrs"/>
    <property type="match status" value="1"/>
</dbReference>
<sequence length="1611" mass="184286">MGKNFMPPNTDKSDLVLADKDEYVFSESVTSVPVVATSEVKTSESKPKYVNEQLIKDCISDSEYEIETEFKSRQRKPSNTKVEFVKSNEHVKSSRESVKKVENNKQAEYPRKNNQSPRAVLMKSGLNTLNTARQNYSRAAVSVSTIRPINTAYPRPIVNSVRPVGNVTTAGPKAVVSDDKGNEDNVVKASTRWVWRPKQKVLDHVSRHNGASMNFKRFNYIDAQGRSKAIHNYEEIDGGFVAFGGSSKGGKITRKGKIRTGKFDFEDVYFVKELNHVLLKVPRKDNMYSVDLKNVIPQGGLTCLFAKAIPDESNLWHRRLGHVNFKTLNKLVRGNLVRGLPSKLFEINQTCVACQKGKQHRASCIENLIDLRVKVNRCDNRTKFKKRVMNQFCEMKGIKREFSIARTPQQNKVAERKNKTLIEAARTMLDNLKLPTTFWVEAVKTACYVQNNVLVIKPHSKTPYELFLGRKPALSFMRPFGCPITILNTIYHLGSGPNWLFDIDALTKSMNYKQVVAGNQSNGNASTKACDDAGKAREKKDVEDPGNKDSEVSSTEEPRVNQEKDTNINSTNNINTVSSTVNAATLEDNAVAENIVYGCADDPNMPNLEEIVYSDDDEGVGGEVDMTNLNTFMLVSPILTTRLHKDHPLEQIIGDIQSAPHTRIMTNSVTEHAEPKKVIQALKDPSWIEAMQEELLQFKNKARLVTQGYTQEEEIDYNEVFALVARIKAIRLFLAYVSYKDFVVYQMDVKSAFMYGKIEEEVYVCQPPSFEDPYFPDRVYKVEKALYGLHQAPRAWHKTLSTCLLDNGFQKGQIVKTLFIKRVKGDILLVQVYVDDIIFGSTKKVLCIEFEKLMHKKFQMSSIDSKYTYGDFKALIKDESAEDVDVHLYRSMIGSLMYLTSSRLDIMFAVCACVRFQVTPKVSHLHDVKRIFRYLKGQPILGFWYHKDSPFDLEAYTDSDYVGASLDRKSTTRADGKKVIVTKTSVRRVLKLKDAEGTDCLPTATIFAELERMSAKTTTWNEFSSIMASAIIYLATNQKLNFTKYIFDNMVKNLEGGVKLLMYPRFVQVFLDKQVEGMSKHKGIYVTPFHTKKVFANMKRQGKDFFGRVTPLFPTIMKKQSRRKQRQDTEVPQPSDSTDDVADENIPTHSNDLPQSGEDRLKLNELIKIYTNLQKKVLDLEALETAQDQEILSLKQRVKKLEKKKKLKPHGLIRLYKVGRSMRVESSEESLGNQKDASKQGRKIIDLDADAEEVMANKDVSTADPTLIEIKAAKPKAVTTAATIVTPINTRLRAKGIVFHDQEEQVPASTPIVSSLQPLQVKEKAEEEEERLVKEKNEANIALIEEWDNVQEMIDVDYQMAKQLQSEEQEQLTIKEKSKLFVQLLEARKKHSTAYRAREKRNKPRTQAQQRKLYCNYLKNMEEYSLKQLKGFKFEVIKDMFNKAFKRVNTFVDYKTELMEENDDQEEAEMKQHMEIVVNEEEITVDAIPLATNPPIIVDLKIIKEGNMGYFQIIRADGSSKRFQNVHIYLLVEKTYPLTPATITDMLNKKLQAYHWNEMCYQLLEIMRKQLKKKRSVWIHPPSDYEAFNEENLDLKIHIKFRGRLLRLKAS</sequence>
<dbReference type="InterPro" id="IPR025724">
    <property type="entry name" value="GAG-pre-integrase_dom"/>
</dbReference>
<dbReference type="InterPro" id="IPR013103">
    <property type="entry name" value="RVT_2"/>
</dbReference>
<keyword evidence="2" id="KW-0378">Hydrolase</keyword>
<gene>
    <name evidence="6" type="ORF">Tco_0839675</name>
</gene>
<name>A0ABQ5AS71_9ASTR</name>
<keyword evidence="1" id="KW-0479">Metal-binding</keyword>
<proteinExistence type="predicted"/>
<reference evidence="6" key="1">
    <citation type="journal article" date="2022" name="Int. J. Mol. Sci.">
        <title>Draft Genome of Tanacetum Coccineum: Genomic Comparison of Closely Related Tanacetum-Family Plants.</title>
        <authorList>
            <person name="Yamashiro T."/>
            <person name="Shiraishi A."/>
            <person name="Nakayama K."/>
            <person name="Satake H."/>
        </authorList>
    </citation>
    <scope>NUCLEOTIDE SEQUENCE</scope>
</reference>
<dbReference type="PANTHER" id="PTHR42648:SF32">
    <property type="entry name" value="RIBONUCLEASE H-LIKE DOMAIN, GAG-PRE-INTEGRASE DOMAIN PROTEIN-RELATED"/>
    <property type="match status" value="1"/>
</dbReference>
<evidence type="ECO:0000256" key="2">
    <source>
        <dbReference type="ARBA" id="ARBA00022801"/>
    </source>
</evidence>
<feature type="region of interest" description="Disordered" evidence="4">
    <location>
        <begin position="87"/>
        <end position="114"/>
    </location>
</feature>
<dbReference type="Gene3D" id="3.30.420.10">
    <property type="entry name" value="Ribonuclease H-like superfamily/Ribonuclease H"/>
    <property type="match status" value="1"/>
</dbReference>
<evidence type="ECO:0000313" key="6">
    <source>
        <dbReference type="EMBL" id="GJT05213.1"/>
    </source>
</evidence>
<evidence type="ECO:0000256" key="3">
    <source>
        <dbReference type="SAM" id="Coils"/>
    </source>
</evidence>
<dbReference type="InterPro" id="IPR001584">
    <property type="entry name" value="Integrase_cat-core"/>
</dbReference>
<evidence type="ECO:0000256" key="4">
    <source>
        <dbReference type="SAM" id="MobiDB-lite"/>
    </source>
</evidence>
<evidence type="ECO:0000259" key="5">
    <source>
        <dbReference type="PROSITE" id="PS50994"/>
    </source>
</evidence>
<evidence type="ECO:0000256" key="1">
    <source>
        <dbReference type="ARBA" id="ARBA00022723"/>
    </source>
</evidence>
<accession>A0ABQ5AS71</accession>
<feature type="coiled-coil region" evidence="3">
    <location>
        <begin position="1163"/>
        <end position="1204"/>
    </location>
</feature>
<evidence type="ECO:0000313" key="7">
    <source>
        <dbReference type="Proteomes" id="UP001151760"/>
    </source>
</evidence>
<dbReference type="SUPFAM" id="SSF56672">
    <property type="entry name" value="DNA/RNA polymerases"/>
    <property type="match status" value="1"/>
</dbReference>
<feature type="region of interest" description="Disordered" evidence="4">
    <location>
        <begin position="1117"/>
        <end position="1157"/>
    </location>
</feature>
<dbReference type="Proteomes" id="UP001151760">
    <property type="component" value="Unassembled WGS sequence"/>
</dbReference>
<reference evidence="6" key="2">
    <citation type="submission" date="2022-01" db="EMBL/GenBank/DDBJ databases">
        <authorList>
            <person name="Yamashiro T."/>
            <person name="Shiraishi A."/>
            <person name="Satake H."/>
            <person name="Nakayama K."/>
        </authorList>
    </citation>
    <scope>NUCLEOTIDE SEQUENCE</scope>
</reference>
<dbReference type="InterPro" id="IPR043502">
    <property type="entry name" value="DNA/RNA_pol_sf"/>
</dbReference>
<keyword evidence="3" id="KW-0175">Coiled coil</keyword>
<keyword evidence="7" id="KW-1185">Reference proteome</keyword>
<feature type="domain" description="Integrase catalytic" evidence="5">
    <location>
        <begin position="306"/>
        <end position="471"/>
    </location>
</feature>
<dbReference type="SUPFAM" id="SSF53098">
    <property type="entry name" value="Ribonuclease H-like"/>
    <property type="match status" value="1"/>
</dbReference>
<dbReference type="InterPro" id="IPR012337">
    <property type="entry name" value="RNaseH-like_sf"/>
</dbReference>
<dbReference type="InterPro" id="IPR036397">
    <property type="entry name" value="RNaseH_sf"/>
</dbReference>
<dbReference type="PANTHER" id="PTHR42648">
    <property type="entry name" value="TRANSPOSASE, PUTATIVE-RELATED"/>
    <property type="match status" value="1"/>
</dbReference>
<feature type="region of interest" description="Disordered" evidence="4">
    <location>
        <begin position="521"/>
        <end position="574"/>
    </location>
</feature>